<keyword evidence="4" id="KW-0238">DNA-binding</keyword>
<sequence length="445" mass="48850">MLCPEPALGHHSYSPLLQYEAAQTKLYRANGNQGMPRSELTQDEYATDDFRMFHFKVARCCKRFVHDWRDCPFAHSTENARRRDPRECGYLPIACPNYKGGFCLEGDNCLFAHGVYECWLHPAKYRTQMCKDTPGCTREVCFFAHSPTQLRRPHLSTAKAEREVFAKLGVSSLEELGLEDWSQLLSPGSPNSVSGFHHFEGSQQDQAMSPVLQQYIMHQKHHQLHTSPAVPRAPARAPDSNRPRMSNAMARHLGIIPGKDQRNRLSGDSASLGSSLGSMTATNSPIPAAYSGYGMPHAPGFLPAEAFAPMPAHPGLMPAMPADTTGYAQADQGSDLLQLASHLNYFNLGNQSSMQQVDQTAYPASRGASLQRISTDQRMSLDYPSMAHGAMSLDASNLGSIRTQLATCLGFPSSVTASERSGSMVSNASKVLTHLFSFDGHQLDV</sequence>
<keyword evidence="2 5" id="KW-0863">Zinc-finger</keyword>
<evidence type="ECO:0000256" key="4">
    <source>
        <dbReference type="ARBA" id="ARBA00023125"/>
    </source>
</evidence>
<feature type="compositionally biased region" description="Low complexity" evidence="6">
    <location>
        <begin position="228"/>
        <end position="238"/>
    </location>
</feature>
<organism evidence="8 9">
    <name type="scientific">Apatococcus fuscideae</name>
    <dbReference type="NCBI Taxonomy" id="2026836"/>
    <lineage>
        <taxon>Eukaryota</taxon>
        <taxon>Viridiplantae</taxon>
        <taxon>Chlorophyta</taxon>
        <taxon>core chlorophytes</taxon>
        <taxon>Trebouxiophyceae</taxon>
        <taxon>Chlorellales</taxon>
        <taxon>Chlorellaceae</taxon>
        <taxon>Apatococcus</taxon>
    </lineage>
</organism>
<comment type="caution">
    <text evidence="8">The sequence shown here is derived from an EMBL/GenBank/DDBJ whole genome shotgun (WGS) entry which is preliminary data.</text>
</comment>
<dbReference type="GO" id="GO:0008270">
    <property type="term" value="F:zinc ion binding"/>
    <property type="evidence" value="ECO:0007669"/>
    <property type="project" value="UniProtKB-KW"/>
</dbReference>
<dbReference type="SMART" id="SM00356">
    <property type="entry name" value="ZnF_C3H1"/>
    <property type="match status" value="2"/>
</dbReference>
<reference evidence="8 9" key="1">
    <citation type="journal article" date="2024" name="Nat. Commun.">
        <title>Phylogenomics reveals the evolutionary origins of lichenization in chlorophyte algae.</title>
        <authorList>
            <person name="Puginier C."/>
            <person name="Libourel C."/>
            <person name="Otte J."/>
            <person name="Skaloud P."/>
            <person name="Haon M."/>
            <person name="Grisel S."/>
            <person name="Petersen M."/>
            <person name="Berrin J.G."/>
            <person name="Delaux P.M."/>
            <person name="Dal Grande F."/>
            <person name="Keller J."/>
        </authorList>
    </citation>
    <scope>NUCLEOTIDE SEQUENCE [LARGE SCALE GENOMIC DNA]</scope>
    <source>
        <strain evidence="8 9">SAG 2523</strain>
    </source>
</reference>
<protein>
    <recommendedName>
        <fullName evidence="7">C3H1-type domain-containing protein</fullName>
    </recommendedName>
</protein>
<evidence type="ECO:0000313" key="9">
    <source>
        <dbReference type="Proteomes" id="UP001485043"/>
    </source>
</evidence>
<dbReference type="Pfam" id="PF25512">
    <property type="entry name" value="zf-CCCH_AtC3H23"/>
    <property type="match status" value="1"/>
</dbReference>
<keyword evidence="3 5" id="KW-0862">Zinc</keyword>
<gene>
    <name evidence="8" type="ORF">WJX84_011590</name>
</gene>
<evidence type="ECO:0000313" key="8">
    <source>
        <dbReference type="EMBL" id="KAK9866632.1"/>
    </source>
</evidence>
<dbReference type="InterPro" id="IPR045234">
    <property type="entry name" value="Unkempt-like"/>
</dbReference>
<feature type="domain" description="C3H1-type" evidence="7">
    <location>
        <begin position="89"/>
        <end position="116"/>
    </location>
</feature>
<dbReference type="GO" id="GO:0003677">
    <property type="term" value="F:DNA binding"/>
    <property type="evidence" value="ECO:0007669"/>
    <property type="project" value="UniProtKB-KW"/>
</dbReference>
<dbReference type="InterPro" id="IPR000571">
    <property type="entry name" value="Znf_CCCH"/>
</dbReference>
<dbReference type="PANTHER" id="PTHR14493">
    <property type="entry name" value="UNKEMPT FAMILY MEMBER"/>
    <property type="match status" value="1"/>
</dbReference>
<dbReference type="Proteomes" id="UP001485043">
    <property type="component" value="Unassembled WGS sequence"/>
</dbReference>
<evidence type="ECO:0000256" key="5">
    <source>
        <dbReference type="PROSITE-ProRule" id="PRU00723"/>
    </source>
</evidence>
<dbReference type="PANTHER" id="PTHR14493:SF50">
    <property type="entry name" value="RING FINGER PROTEIN UNKEMPT"/>
    <property type="match status" value="1"/>
</dbReference>
<dbReference type="InterPro" id="IPR057444">
    <property type="entry name" value="Znf-CCCH_AtC3H23-like"/>
</dbReference>
<dbReference type="Gene3D" id="3.30.1370.210">
    <property type="match status" value="1"/>
</dbReference>
<dbReference type="AlphaFoldDB" id="A0AAW1TBZ4"/>
<evidence type="ECO:0000256" key="2">
    <source>
        <dbReference type="ARBA" id="ARBA00022771"/>
    </source>
</evidence>
<name>A0AAW1TBZ4_9CHLO</name>
<accession>A0AAW1TBZ4</accession>
<feature type="region of interest" description="Disordered" evidence="6">
    <location>
        <begin position="225"/>
        <end position="245"/>
    </location>
</feature>
<evidence type="ECO:0000256" key="6">
    <source>
        <dbReference type="SAM" id="MobiDB-lite"/>
    </source>
</evidence>
<keyword evidence="9" id="KW-1185">Reference proteome</keyword>
<dbReference type="EMBL" id="JALJOV010000146">
    <property type="protein sequence ID" value="KAK9866632.1"/>
    <property type="molecule type" value="Genomic_DNA"/>
</dbReference>
<feature type="zinc finger region" description="C3H1-type" evidence="5">
    <location>
        <begin position="89"/>
        <end position="116"/>
    </location>
</feature>
<evidence type="ECO:0000259" key="7">
    <source>
        <dbReference type="PROSITE" id="PS50103"/>
    </source>
</evidence>
<proteinExistence type="predicted"/>
<evidence type="ECO:0000256" key="3">
    <source>
        <dbReference type="ARBA" id="ARBA00022833"/>
    </source>
</evidence>
<keyword evidence="1 5" id="KW-0479">Metal-binding</keyword>
<dbReference type="PROSITE" id="PS50103">
    <property type="entry name" value="ZF_C3H1"/>
    <property type="match status" value="1"/>
</dbReference>
<evidence type="ECO:0000256" key="1">
    <source>
        <dbReference type="ARBA" id="ARBA00022723"/>
    </source>
</evidence>